<comment type="cofactor">
    <cofactor evidence="7">
        <name>Zn(2+)</name>
        <dbReference type="ChEBI" id="CHEBI:29105"/>
    </cofactor>
    <text evidence="7">Binds 1 zinc ion per subunit.</text>
</comment>
<feature type="domain" description="Glutamyl/glutaminyl-tRNA synthetase class Ib catalytic" evidence="9">
    <location>
        <begin position="10"/>
        <end position="238"/>
    </location>
</feature>
<name>A0A1V0B0Y8_9GAMM</name>
<organism evidence="10 11">
    <name type="scientific">Halopseudomonas phragmitis</name>
    <dbReference type="NCBI Taxonomy" id="1931241"/>
    <lineage>
        <taxon>Bacteria</taxon>
        <taxon>Pseudomonadati</taxon>
        <taxon>Pseudomonadota</taxon>
        <taxon>Gammaproteobacteria</taxon>
        <taxon>Pseudomonadales</taxon>
        <taxon>Pseudomonadaceae</taxon>
        <taxon>Halopseudomonas</taxon>
    </lineage>
</organism>
<dbReference type="EMBL" id="CP020100">
    <property type="protein sequence ID" value="AQZ93596.1"/>
    <property type="molecule type" value="Genomic_DNA"/>
</dbReference>
<dbReference type="InterPro" id="IPR000924">
    <property type="entry name" value="Glu/Gln-tRNA-synth"/>
</dbReference>
<feature type="binding site" evidence="7">
    <location>
        <position position="174"/>
    </location>
    <ligand>
        <name>L-glutamate</name>
        <dbReference type="ChEBI" id="CHEBI:29985"/>
    </ligand>
</feature>
<evidence type="ECO:0000259" key="9">
    <source>
        <dbReference type="Pfam" id="PF00749"/>
    </source>
</evidence>
<keyword evidence="8" id="KW-0648">Protein biosynthesis</keyword>
<evidence type="ECO:0000313" key="11">
    <source>
        <dbReference type="Proteomes" id="UP000243488"/>
    </source>
</evidence>
<dbReference type="PRINTS" id="PR00987">
    <property type="entry name" value="TRNASYNTHGLU"/>
</dbReference>
<keyword evidence="11" id="KW-1185">Reference proteome</keyword>
<dbReference type="FunFam" id="3.40.50.620:FF:000093">
    <property type="entry name" value="Glutamyl-Q tRNA(Asp) synthetase"/>
    <property type="match status" value="1"/>
</dbReference>
<dbReference type="GO" id="GO:0006400">
    <property type="term" value="P:tRNA modification"/>
    <property type="evidence" value="ECO:0007669"/>
    <property type="project" value="InterPro"/>
</dbReference>
<keyword evidence="6 7" id="KW-0030">Aminoacyl-tRNA synthetase</keyword>
<feature type="short sequence motif" description="'KMSKS' region" evidence="7">
    <location>
        <begin position="230"/>
        <end position="234"/>
    </location>
</feature>
<dbReference type="SUPFAM" id="SSF52374">
    <property type="entry name" value="Nucleotidylyl transferase"/>
    <property type="match status" value="1"/>
</dbReference>
<dbReference type="InterPro" id="IPR049940">
    <property type="entry name" value="GluQ/Sye"/>
</dbReference>
<dbReference type="Pfam" id="PF00749">
    <property type="entry name" value="tRNA-synt_1c"/>
    <property type="match status" value="1"/>
</dbReference>
<dbReference type="AlphaFoldDB" id="A0A1V0B0Y8"/>
<evidence type="ECO:0000256" key="4">
    <source>
        <dbReference type="ARBA" id="ARBA00022833"/>
    </source>
</evidence>
<dbReference type="GO" id="GO:0006424">
    <property type="term" value="P:glutamyl-tRNA aminoacylation"/>
    <property type="evidence" value="ECO:0007669"/>
    <property type="project" value="InterPro"/>
</dbReference>
<evidence type="ECO:0000256" key="2">
    <source>
        <dbReference type="ARBA" id="ARBA00022723"/>
    </source>
</evidence>
<dbReference type="InterPro" id="IPR022380">
    <property type="entry name" value="Glu-Q_tRNA(Asp)_Synthase"/>
</dbReference>
<dbReference type="NCBIfam" id="NF004314">
    <property type="entry name" value="PRK05710.1-3"/>
    <property type="match status" value="1"/>
</dbReference>
<dbReference type="Gene3D" id="3.40.50.620">
    <property type="entry name" value="HUPs"/>
    <property type="match status" value="1"/>
</dbReference>
<dbReference type="RefSeq" id="WP_080048454.1">
    <property type="nucleotide sequence ID" value="NZ_CP020100.1"/>
</dbReference>
<reference evidence="10 11" key="1">
    <citation type="submission" date="2017-03" db="EMBL/GenBank/DDBJ databases">
        <title>Complete genome sequence of the novel DNRA strain Pseudomonas sp. S-6-2 isolated from Chinese polluted river sediment. Journal of Biotechnology.</title>
        <authorList>
            <person name="Li J."/>
            <person name="Xiang F."/>
            <person name="Wang L."/>
            <person name="Xi L."/>
            <person name="Liu J."/>
        </authorList>
    </citation>
    <scope>NUCLEOTIDE SEQUENCE [LARGE SCALE GENOMIC DNA]</scope>
    <source>
        <strain evidence="10 11">S-6-2</strain>
    </source>
</reference>
<evidence type="ECO:0000256" key="7">
    <source>
        <dbReference type="HAMAP-Rule" id="MF_01428"/>
    </source>
</evidence>
<dbReference type="InterPro" id="IPR020058">
    <property type="entry name" value="Glu/Gln-tRNA-synth_Ib_cat-dom"/>
</dbReference>
<feature type="binding site" evidence="7">
    <location>
        <position position="46"/>
    </location>
    <ligand>
        <name>L-glutamate</name>
        <dbReference type="ChEBI" id="CHEBI:29985"/>
    </ligand>
</feature>
<feature type="binding site" evidence="7">
    <location>
        <position position="233"/>
    </location>
    <ligand>
        <name>ATP</name>
        <dbReference type="ChEBI" id="CHEBI:30616"/>
    </ligand>
</feature>
<evidence type="ECO:0000256" key="6">
    <source>
        <dbReference type="ARBA" id="ARBA00023146"/>
    </source>
</evidence>
<feature type="binding site" evidence="7">
    <location>
        <begin position="10"/>
        <end position="14"/>
    </location>
    <ligand>
        <name>L-glutamate</name>
        <dbReference type="ChEBI" id="CHEBI:29985"/>
    </ligand>
</feature>
<dbReference type="NCBIfam" id="TIGR03838">
    <property type="entry name" value="queuosine_YadB"/>
    <property type="match status" value="1"/>
</dbReference>
<dbReference type="PANTHER" id="PTHR43311:SF1">
    <property type="entry name" value="GLUTAMYL-Q TRNA(ASP) SYNTHETASE"/>
    <property type="match status" value="1"/>
</dbReference>
<dbReference type="GO" id="GO:0005829">
    <property type="term" value="C:cytosol"/>
    <property type="evidence" value="ECO:0007669"/>
    <property type="project" value="TreeGrafter"/>
</dbReference>
<dbReference type="STRING" id="1931241.BVH74_01950"/>
<evidence type="ECO:0000313" key="10">
    <source>
        <dbReference type="EMBL" id="AQZ93596.1"/>
    </source>
</evidence>
<proteinExistence type="inferred from homology"/>
<feature type="short sequence motif" description="'HIGH' region" evidence="7">
    <location>
        <begin position="13"/>
        <end position="23"/>
    </location>
</feature>
<feature type="binding site" evidence="7">
    <location>
        <position position="116"/>
    </location>
    <ligand>
        <name>Zn(2+)</name>
        <dbReference type="ChEBI" id="CHEBI:29105"/>
    </ligand>
</feature>
<feature type="binding site" evidence="7">
    <location>
        <position position="192"/>
    </location>
    <ligand>
        <name>L-glutamate</name>
        <dbReference type="ChEBI" id="CHEBI:29985"/>
    </ligand>
</feature>
<evidence type="ECO:0000256" key="8">
    <source>
        <dbReference type="RuleBase" id="RU363037"/>
    </source>
</evidence>
<keyword evidence="5 7" id="KW-0067">ATP-binding</keyword>
<feature type="binding site" evidence="7">
    <location>
        <position position="104"/>
    </location>
    <ligand>
        <name>Zn(2+)</name>
        <dbReference type="ChEBI" id="CHEBI:29105"/>
    </ligand>
</feature>
<evidence type="ECO:0000256" key="3">
    <source>
        <dbReference type="ARBA" id="ARBA00022741"/>
    </source>
</evidence>
<dbReference type="KEGG" id="ppha:BVH74_01950"/>
<dbReference type="HAMAP" id="MF_01428">
    <property type="entry name" value="Glu_Q_tRNA_synth"/>
    <property type="match status" value="1"/>
</dbReference>
<comment type="function">
    <text evidence="7">Catalyzes the tRNA-independent activation of glutamate in presence of ATP and the subsequent transfer of glutamate onto a tRNA(Asp). Glutamate is transferred on the 2-amino-5-(4,5-dihydroxy-2-cyclopenten-1-yl) moiety of the queuosine in the wobble position of the QUC anticodon.</text>
</comment>
<keyword evidence="4 7" id="KW-0862">Zinc</keyword>
<accession>A0A1V0B0Y8</accession>
<dbReference type="GO" id="GO:0004818">
    <property type="term" value="F:glutamate-tRNA ligase activity"/>
    <property type="evidence" value="ECO:0007669"/>
    <property type="project" value="TreeGrafter"/>
</dbReference>
<feature type="binding site" evidence="7">
    <location>
        <position position="102"/>
    </location>
    <ligand>
        <name>Zn(2+)</name>
        <dbReference type="ChEBI" id="CHEBI:29105"/>
    </ligand>
</feature>
<dbReference type="EC" id="6.1.1.-" evidence="7"/>
<protein>
    <recommendedName>
        <fullName evidence="7">Glutamyl-Q tRNA(Asp) synthetase</fullName>
        <shortName evidence="7">Glu-Q-RSs</shortName>
        <ecNumber evidence="7">6.1.1.-</ecNumber>
    </recommendedName>
</protein>
<keyword evidence="2 7" id="KW-0479">Metal-binding</keyword>
<sequence>MPNTPAYIGRFAPTPSGQLHFGSLLAALASYLDARQAGGQWLVRIEDLDLPRNLPGAADQILQTLDTYGLHWDATVLWQSQRTDYYQQLIDQLLAAGQAFYCDCSRRELQVHAGIYPGTCRQRQLSAAADRAIRVQVDDHPLSFIDRLQGLFTQRLQTEVGDFIIRRRDGIIAYQLAVVADDIAQQVSDVVRGADLLDSTPRQLWLYQLLGARPPRHLHIPLAMRRDGEKLSKRLTSTPLAAEQAPATLFRALQVLAQEPPAELARADINELLGWATVHWQPERLPALQQLPDLSE</sequence>
<evidence type="ECO:0000256" key="1">
    <source>
        <dbReference type="ARBA" id="ARBA00022598"/>
    </source>
</evidence>
<keyword evidence="1 7" id="KW-0436">Ligase</keyword>
<keyword evidence="3 7" id="KW-0547">Nucleotide-binding</keyword>
<dbReference type="Proteomes" id="UP000243488">
    <property type="component" value="Chromosome"/>
</dbReference>
<comment type="similarity">
    <text evidence="7">Belongs to the class-I aminoacyl-tRNA synthetase family. GluQ subfamily.</text>
</comment>
<gene>
    <name evidence="7" type="primary">gluQ</name>
    <name evidence="10" type="ORF">BVH74_01950</name>
</gene>
<feature type="binding site" evidence="7">
    <location>
        <position position="120"/>
    </location>
    <ligand>
        <name>Zn(2+)</name>
        <dbReference type="ChEBI" id="CHEBI:29105"/>
    </ligand>
</feature>
<dbReference type="GO" id="GO:0008270">
    <property type="term" value="F:zinc ion binding"/>
    <property type="evidence" value="ECO:0007669"/>
    <property type="project" value="UniProtKB-UniRule"/>
</dbReference>
<dbReference type="PANTHER" id="PTHR43311">
    <property type="entry name" value="GLUTAMATE--TRNA LIGASE"/>
    <property type="match status" value="1"/>
</dbReference>
<dbReference type="InterPro" id="IPR014729">
    <property type="entry name" value="Rossmann-like_a/b/a_fold"/>
</dbReference>
<dbReference type="GO" id="GO:0005524">
    <property type="term" value="F:ATP binding"/>
    <property type="evidence" value="ECO:0007669"/>
    <property type="project" value="UniProtKB-KW"/>
</dbReference>
<evidence type="ECO:0000256" key="5">
    <source>
        <dbReference type="ARBA" id="ARBA00022840"/>
    </source>
</evidence>